<organism evidence="2 3">
    <name type="scientific">Hydrogenothermus marinus</name>
    <dbReference type="NCBI Taxonomy" id="133270"/>
    <lineage>
        <taxon>Bacteria</taxon>
        <taxon>Pseudomonadati</taxon>
        <taxon>Aquificota</taxon>
        <taxon>Aquificia</taxon>
        <taxon>Aquificales</taxon>
        <taxon>Hydrogenothermaceae</taxon>
        <taxon>Hydrogenothermus</taxon>
    </lineage>
</organism>
<protein>
    <submittedName>
        <fullName evidence="2">Uncharacterized protein</fullName>
    </submittedName>
</protein>
<keyword evidence="3" id="KW-1185">Reference proteome</keyword>
<keyword evidence="1" id="KW-1133">Transmembrane helix</keyword>
<keyword evidence="1" id="KW-0812">Transmembrane</keyword>
<evidence type="ECO:0000313" key="3">
    <source>
        <dbReference type="Proteomes" id="UP000280842"/>
    </source>
</evidence>
<keyword evidence="1" id="KW-0472">Membrane</keyword>
<name>A0A3M0BJW5_9AQUI</name>
<dbReference type="InterPro" id="IPR045655">
    <property type="entry name" value="DUF6394"/>
</dbReference>
<comment type="caution">
    <text evidence="2">The sequence shown here is derived from an EMBL/GenBank/DDBJ whole genome shotgun (WGS) entry which is preliminary data.</text>
</comment>
<evidence type="ECO:0000256" key="1">
    <source>
        <dbReference type="SAM" id="Phobius"/>
    </source>
</evidence>
<gene>
    <name evidence="2" type="ORF">CLV39_0638</name>
</gene>
<dbReference type="OrthoDB" id="5344050at2"/>
<dbReference type="AlphaFoldDB" id="A0A3M0BJW5"/>
<dbReference type="EMBL" id="REFO01000011">
    <property type="protein sequence ID" value="RMA96986.1"/>
    <property type="molecule type" value="Genomic_DNA"/>
</dbReference>
<sequence length="117" mass="12723">MINWGKVWADFFIVLALTSNVGFIFSHDPYQLVIAIGVNLIATVLKFGAKKILAAEMLATALVADLHLIPATFLYFSGIHVSLAIGLAIGAAVANVISIVLLIVEMIFEYKREEEGF</sequence>
<feature type="transmembrane region" description="Helical" evidence="1">
    <location>
        <begin position="58"/>
        <end position="77"/>
    </location>
</feature>
<feature type="transmembrane region" description="Helical" evidence="1">
    <location>
        <begin position="83"/>
        <end position="104"/>
    </location>
</feature>
<dbReference type="RefSeq" id="WP_121922781.1">
    <property type="nucleotide sequence ID" value="NZ_REFO01000011.1"/>
</dbReference>
<dbReference type="Proteomes" id="UP000280842">
    <property type="component" value="Unassembled WGS sequence"/>
</dbReference>
<accession>A0A3M0BJW5</accession>
<feature type="transmembrane region" description="Helical" evidence="1">
    <location>
        <begin position="7"/>
        <end position="26"/>
    </location>
</feature>
<feature type="transmembrane region" description="Helical" evidence="1">
    <location>
        <begin position="32"/>
        <end position="49"/>
    </location>
</feature>
<reference evidence="2 3" key="1">
    <citation type="submission" date="2018-10" db="EMBL/GenBank/DDBJ databases">
        <title>Genomic Encyclopedia of Archaeal and Bacterial Type Strains, Phase II (KMG-II): from individual species to whole genera.</title>
        <authorList>
            <person name="Goeker M."/>
        </authorList>
    </citation>
    <scope>NUCLEOTIDE SEQUENCE [LARGE SCALE GENOMIC DNA]</scope>
    <source>
        <strain evidence="2 3">VM1</strain>
    </source>
</reference>
<dbReference type="Pfam" id="PF19931">
    <property type="entry name" value="DUF6394"/>
    <property type="match status" value="1"/>
</dbReference>
<evidence type="ECO:0000313" key="2">
    <source>
        <dbReference type="EMBL" id="RMA96986.1"/>
    </source>
</evidence>
<proteinExistence type="predicted"/>